<dbReference type="Pfam" id="PF03109">
    <property type="entry name" value="ABC1"/>
    <property type="match status" value="1"/>
</dbReference>
<name>A0AAD9II09_PROWI</name>
<protein>
    <recommendedName>
        <fullName evidence="2">ABC1 atypical kinase-like domain-containing protein</fullName>
    </recommendedName>
</protein>
<evidence type="ECO:0000256" key="1">
    <source>
        <dbReference type="ARBA" id="ARBA00009670"/>
    </source>
</evidence>
<dbReference type="Proteomes" id="UP001255856">
    <property type="component" value="Unassembled WGS sequence"/>
</dbReference>
<dbReference type="GO" id="GO:0005743">
    <property type="term" value="C:mitochondrial inner membrane"/>
    <property type="evidence" value="ECO:0007669"/>
    <property type="project" value="TreeGrafter"/>
</dbReference>
<dbReference type="CDD" id="cd13969">
    <property type="entry name" value="ADCK1-like"/>
    <property type="match status" value="1"/>
</dbReference>
<evidence type="ECO:0000259" key="2">
    <source>
        <dbReference type="Pfam" id="PF03109"/>
    </source>
</evidence>
<dbReference type="PANTHER" id="PTHR43173">
    <property type="entry name" value="ABC1 FAMILY PROTEIN"/>
    <property type="match status" value="1"/>
</dbReference>
<keyword evidence="4" id="KW-1185">Reference proteome</keyword>
<gene>
    <name evidence="3" type="ORF">QBZ16_003924</name>
</gene>
<proteinExistence type="inferred from homology"/>
<dbReference type="SUPFAM" id="SSF56112">
    <property type="entry name" value="Protein kinase-like (PK-like)"/>
    <property type="match status" value="1"/>
</dbReference>
<dbReference type="PANTHER" id="PTHR43173:SF19">
    <property type="entry name" value="AARF DOMAIN-CONTAINING PROTEIN KINASE 1"/>
    <property type="match status" value="1"/>
</dbReference>
<evidence type="ECO:0000313" key="4">
    <source>
        <dbReference type="Proteomes" id="UP001255856"/>
    </source>
</evidence>
<feature type="domain" description="ABC1 atypical kinase-like" evidence="2">
    <location>
        <begin position="18"/>
        <end position="268"/>
    </location>
</feature>
<dbReference type="InterPro" id="IPR004147">
    <property type="entry name" value="ABC1_dom"/>
</dbReference>
<comment type="similarity">
    <text evidence="1">Belongs to the protein kinase superfamily. ADCK protein kinase family.</text>
</comment>
<evidence type="ECO:0000313" key="3">
    <source>
        <dbReference type="EMBL" id="KAK2078056.1"/>
    </source>
</evidence>
<organism evidence="3 4">
    <name type="scientific">Prototheca wickerhamii</name>
    <dbReference type="NCBI Taxonomy" id="3111"/>
    <lineage>
        <taxon>Eukaryota</taxon>
        <taxon>Viridiplantae</taxon>
        <taxon>Chlorophyta</taxon>
        <taxon>core chlorophytes</taxon>
        <taxon>Trebouxiophyceae</taxon>
        <taxon>Chlorellales</taxon>
        <taxon>Chlorellaceae</taxon>
        <taxon>Prototheca</taxon>
    </lineage>
</organism>
<reference evidence="3" key="1">
    <citation type="submission" date="2021-01" db="EMBL/GenBank/DDBJ databases">
        <authorList>
            <person name="Eckstrom K.M.E."/>
        </authorList>
    </citation>
    <scope>NUCLEOTIDE SEQUENCE</scope>
    <source>
        <strain evidence="3">UVCC 0001</strain>
    </source>
</reference>
<dbReference type="GO" id="GO:0055088">
    <property type="term" value="P:lipid homeostasis"/>
    <property type="evidence" value="ECO:0007669"/>
    <property type="project" value="TreeGrafter"/>
</dbReference>
<comment type="caution">
    <text evidence="3">The sequence shown here is derived from an EMBL/GenBank/DDBJ whole genome shotgun (WGS) entry which is preliminary data.</text>
</comment>
<accession>A0AAD9II09</accession>
<dbReference type="InterPro" id="IPR051130">
    <property type="entry name" value="Mito_struct-func_regulator"/>
</dbReference>
<dbReference type="InterPro" id="IPR045307">
    <property type="entry name" value="ADCK1_dom"/>
</dbReference>
<dbReference type="InterPro" id="IPR011009">
    <property type="entry name" value="Kinase-like_dom_sf"/>
</dbReference>
<dbReference type="EMBL" id="JASFZW010000005">
    <property type="protein sequence ID" value="KAK2078056.1"/>
    <property type="molecule type" value="Genomic_DNA"/>
</dbReference>
<dbReference type="AlphaFoldDB" id="A0AAD9II09"/>
<sequence length="441" mass="49499">MLDHLIPAEYVQTMRRHMLNRCPVSSWADVQQTITEDLGAPPTELFARFSPEPLASASLAQVHEAETRDGTRLAVKVQHRGLRESSSVDLATLAFIIRAVKWLAPDFDYQWLIEEAQRNVPLELDFRQEAANAARCRRNLESAESTVRGATTTPRVLPALSSARVLTMEFVEGVLVTDREGLRRLGVAPAAVAARLSRTFNEMIFRHGYVHCDPHAANMLVRRRKGADWELVLLDHGLYRQLDDALRLDYAGLWLGLVLADEAAIRRHSARLGAEASVPLFAGMLTQRPWNEITRRRGAPQRLRLRGDELERRVIAENAQRYAAEITRLLRDMPRPLLLLLKTNDCLRAIDRELGAPCRRAVARHELGAAPGAATSAHVLRELVAVESRLAAMRLLSSLAALWERVFFWRRAPEGADGLSEADRQFLRDAQAQDVALPPLT</sequence>
<dbReference type="GO" id="GO:0007005">
    <property type="term" value="P:mitochondrion organization"/>
    <property type="evidence" value="ECO:0007669"/>
    <property type="project" value="TreeGrafter"/>
</dbReference>